<keyword evidence="3" id="KW-1185">Reference proteome</keyword>
<proteinExistence type="predicted"/>
<protein>
    <submittedName>
        <fullName evidence="2">Protein disulfide-isomerase</fullName>
    </submittedName>
</protein>
<sequence>MAIRADTLVGRGLETRSSASSRTRIQELKAEQLQLDMERLKIRQQQISFELENLAGGVQPGDDESISDEPPGLVPLDSVRKYVEGCRASASHRVLEDAESRTITDRRIRLPDIELIKFDGKSKRLWKFLSSFKADVASGLRNDRERLCYLIHCCVGEAREAIEDCVMLPPKEGYVRAIDILESQFGCPDDVAECLLDEMGNGTKIRPTDTTGLRKLVRQVVSSEISLTEMGYESSLNCPTTVKGIVRRLPDSMQLRWAEIALKKRREGTKLLFRHLVRYLEESLSTFSYCYGQGNSASSQWKGDEDTRQSHGVRRRINVIAGRLDEKCPVCFEDHGLESCSKFLSMCYEERQKVIRYAGRFFKCLKLGHRAAECRTMSRCLELNFYGRHHTLMHVLRSPNTPGKSNINSVKTEVPHNFMGFVPVRLLGPRGSKETYAFLDNGSDSTLLSLAAANSLGIDGPLTRLSVTTPAETASQVTSEVNFAVQSLSGDYQLQVERAYTLITLPMQTAYMPSGLDSWPHLKDVHFEEIKDRTVDLLIGTNAPEAHWVQDQRTGTSRQPYAVKTALGWVLLGHTGRSTTQRKYVNCLASEVTMKAEILKLYETQFGDASHNGSMSYSLEEKVANDQHSVNEKTLSTIKRNFYVDDCLVSVESVQEAITLVEQLRNKLIRRGFRLHKWVCNTEAVIKTIALSEQAPTLIRLSPSDPMMQKTPGLYWRIKDDCYTFKLDIPNRRDLSDISLLSEKQMRHIMKKAGWAGAQGYDENLHGTITTGRLLQVIRKFSDNRGRRLVG</sequence>
<evidence type="ECO:0000256" key="1">
    <source>
        <dbReference type="SAM" id="MobiDB-lite"/>
    </source>
</evidence>
<feature type="region of interest" description="Disordered" evidence="1">
    <location>
        <begin position="1"/>
        <end position="20"/>
    </location>
</feature>
<organism evidence="2 3">
    <name type="scientific">Fasciola hepatica</name>
    <name type="common">Liver fluke</name>
    <dbReference type="NCBI Taxonomy" id="6192"/>
    <lineage>
        <taxon>Eukaryota</taxon>
        <taxon>Metazoa</taxon>
        <taxon>Spiralia</taxon>
        <taxon>Lophotrochozoa</taxon>
        <taxon>Platyhelminthes</taxon>
        <taxon>Trematoda</taxon>
        <taxon>Digenea</taxon>
        <taxon>Plagiorchiida</taxon>
        <taxon>Echinostomata</taxon>
        <taxon>Echinostomatoidea</taxon>
        <taxon>Fasciolidae</taxon>
        <taxon>Fasciola</taxon>
    </lineage>
</organism>
<evidence type="ECO:0000313" key="2">
    <source>
        <dbReference type="EMBL" id="THD19746.1"/>
    </source>
</evidence>
<dbReference type="PANTHER" id="PTHR47331:SF1">
    <property type="entry name" value="GAG-LIKE PROTEIN"/>
    <property type="match status" value="1"/>
</dbReference>
<dbReference type="EMBL" id="JXXN02005698">
    <property type="protein sequence ID" value="THD19746.1"/>
    <property type="molecule type" value="Genomic_DNA"/>
</dbReference>
<evidence type="ECO:0000313" key="3">
    <source>
        <dbReference type="Proteomes" id="UP000230066"/>
    </source>
</evidence>
<dbReference type="PANTHER" id="PTHR47331">
    <property type="entry name" value="PHD-TYPE DOMAIN-CONTAINING PROTEIN"/>
    <property type="match status" value="1"/>
</dbReference>
<dbReference type="AlphaFoldDB" id="A0A4E0R160"/>
<gene>
    <name evidence="2" type="ORF">D915_009478</name>
</gene>
<accession>A0A4E0R160</accession>
<comment type="caution">
    <text evidence="2">The sequence shown here is derived from an EMBL/GenBank/DDBJ whole genome shotgun (WGS) entry which is preliminary data.</text>
</comment>
<name>A0A4E0R160_FASHE</name>
<dbReference type="GO" id="GO:0016853">
    <property type="term" value="F:isomerase activity"/>
    <property type="evidence" value="ECO:0007669"/>
    <property type="project" value="UniProtKB-KW"/>
</dbReference>
<dbReference type="Proteomes" id="UP000230066">
    <property type="component" value="Unassembled WGS sequence"/>
</dbReference>
<reference evidence="2" key="1">
    <citation type="submission" date="2019-03" db="EMBL/GenBank/DDBJ databases">
        <title>Improved annotation for the trematode Fasciola hepatica.</title>
        <authorList>
            <person name="Choi Y.-J."/>
            <person name="Martin J."/>
            <person name="Mitreva M."/>
        </authorList>
    </citation>
    <scope>NUCLEOTIDE SEQUENCE [LARGE SCALE GENOMIC DNA]</scope>
</reference>